<evidence type="ECO:0000313" key="2">
    <source>
        <dbReference type="EMBL" id="CAI0396168.1"/>
    </source>
</evidence>
<evidence type="ECO:0000313" key="3">
    <source>
        <dbReference type="Proteomes" id="UP001154282"/>
    </source>
</evidence>
<dbReference type="Proteomes" id="UP001154282">
    <property type="component" value="Unassembled WGS sequence"/>
</dbReference>
<feature type="non-terminal residue" evidence="2">
    <location>
        <position position="117"/>
    </location>
</feature>
<dbReference type="AlphaFoldDB" id="A0AAV0IFR0"/>
<dbReference type="EMBL" id="CAMGYJ010000003">
    <property type="protein sequence ID" value="CAI0396168.1"/>
    <property type="molecule type" value="Genomic_DNA"/>
</dbReference>
<feature type="non-terminal residue" evidence="2">
    <location>
        <position position="1"/>
    </location>
</feature>
<keyword evidence="1" id="KW-1133">Transmembrane helix</keyword>
<comment type="caution">
    <text evidence="2">The sequence shown here is derived from an EMBL/GenBank/DDBJ whole genome shotgun (WGS) entry which is preliminary data.</text>
</comment>
<keyword evidence="1" id="KW-0812">Transmembrane</keyword>
<feature type="transmembrane region" description="Helical" evidence="1">
    <location>
        <begin position="55"/>
        <end position="76"/>
    </location>
</feature>
<proteinExistence type="predicted"/>
<evidence type="ECO:0000256" key="1">
    <source>
        <dbReference type="SAM" id="Phobius"/>
    </source>
</evidence>
<organism evidence="2 3">
    <name type="scientific">Linum tenue</name>
    <dbReference type="NCBI Taxonomy" id="586396"/>
    <lineage>
        <taxon>Eukaryota</taxon>
        <taxon>Viridiplantae</taxon>
        <taxon>Streptophyta</taxon>
        <taxon>Embryophyta</taxon>
        <taxon>Tracheophyta</taxon>
        <taxon>Spermatophyta</taxon>
        <taxon>Magnoliopsida</taxon>
        <taxon>eudicotyledons</taxon>
        <taxon>Gunneridae</taxon>
        <taxon>Pentapetalae</taxon>
        <taxon>rosids</taxon>
        <taxon>fabids</taxon>
        <taxon>Malpighiales</taxon>
        <taxon>Linaceae</taxon>
        <taxon>Linum</taxon>
    </lineage>
</organism>
<feature type="transmembrane region" description="Helical" evidence="1">
    <location>
        <begin position="20"/>
        <end position="43"/>
    </location>
</feature>
<feature type="transmembrane region" description="Helical" evidence="1">
    <location>
        <begin position="96"/>
        <end position="116"/>
    </location>
</feature>
<name>A0AAV0IFR0_9ROSI</name>
<keyword evidence="3" id="KW-1185">Reference proteome</keyword>
<reference evidence="2" key="1">
    <citation type="submission" date="2022-08" db="EMBL/GenBank/DDBJ databases">
        <authorList>
            <person name="Gutierrez-Valencia J."/>
        </authorList>
    </citation>
    <scope>NUCLEOTIDE SEQUENCE</scope>
</reference>
<sequence>WSRNRTGPAIPGLGLVRPVTGLLSVVTGLYLGVLMVETVLVAAHGSVARSGLVQVRSVIGLLLAVSTGPFVGPVLVTSAASVSTLGPGLVGPVAGFLVTVTAGLFSGPVVPVAGFGL</sequence>
<keyword evidence="1" id="KW-0472">Membrane</keyword>
<accession>A0AAV0IFR0</accession>
<protein>
    <submittedName>
        <fullName evidence="2">Uncharacterized protein</fullName>
    </submittedName>
</protein>
<gene>
    <name evidence="2" type="ORF">LITE_LOCUS9005</name>
</gene>